<dbReference type="InterPro" id="IPR029044">
    <property type="entry name" value="Nucleotide-diphossugar_trans"/>
</dbReference>
<evidence type="ECO:0000313" key="2">
    <source>
        <dbReference type="Proteomes" id="UP000264217"/>
    </source>
</evidence>
<dbReference type="RefSeq" id="WP_117391147.1">
    <property type="nucleotide sequence ID" value="NZ_QWDC01000001.1"/>
</dbReference>
<evidence type="ECO:0008006" key="3">
    <source>
        <dbReference type="Google" id="ProtNLM"/>
    </source>
</evidence>
<gene>
    <name evidence="1" type="ORF">D0C36_08795</name>
</gene>
<keyword evidence="2" id="KW-1185">Reference proteome</keyword>
<accession>A0A372P1I1</accession>
<sequence>MIAFTICANNYIPKAQVLASSIRNTSSIPVYLVLADSLNDTIDYSLLNFDGVITVEELGIPNLQWMKENYHVVEFSTAVKSFAFTYFFEKTSADHVFFFDPDIKVYSPLQDLAAYWDHASVLLTPHILTPIPFDNKFPGENLFLNHGIYNLGFLGLKRGDVTNTLLAWWSARMKENCIISLAHGFFVDQLWFNLAPSLFGDAKVIEQPGCNMAYWNLHERDVTLSDGQFRVNNQPLYFYHFSGLDTSLTHICTTTDYRYTFHEKPGLKLLYQDYVDNINQFTPGLFSNIKYFDGKYPILPPTPSLFQRLVKKIRARF</sequence>
<reference evidence="1 2" key="1">
    <citation type="submission" date="2018-08" db="EMBL/GenBank/DDBJ databases">
        <title>Mucilaginibacter sp. MYSH2.</title>
        <authorList>
            <person name="Seo T."/>
        </authorList>
    </citation>
    <scope>NUCLEOTIDE SEQUENCE [LARGE SCALE GENOMIC DNA]</scope>
    <source>
        <strain evidence="1 2">MYSH2</strain>
    </source>
</reference>
<organism evidence="1 2">
    <name type="scientific">Mucilaginibacter conchicola</name>
    <dbReference type="NCBI Taxonomy" id="2303333"/>
    <lineage>
        <taxon>Bacteria</taxon>
        <taxon>Pseudomonadati</taxon>
        <taxon>Bacteroidota</taxon>
        <taxon>Sphingobacteriia</taxon>
        <taxon>Sphingobacteriales</taxon>
        <taxon>Sphingobacteriaceae</taxon>
        <taxon>Mucilaginibacter</taxon>
    </lineage>
</organism>
<name>A0A372P1I1_9SPHI</name>
<protein>
    <recommendedName>
        <fullName evidence="3">Glycosyl transferase</fullName>
    </recommendedName>
</protein>
<dbReference type="Gene3D" id="3.90.550.10">
    <property type="entry name" value="Spore Coat Polysaccharide Biosynthesis Protein SpsA, Chain A"/>
    <property type="match status" value="1"/>
</dbReference>
<dbReference type="AlphaFoldDB" id="A0A372P1I1"/>
<comment type="caution">
    <text evidence="1">The sequence shown here is derived from an EMBL/GenBank/DDBJ whole genome shotgun (WGS) entry which is preliminary data.</text>
</comment>
<dbReference type="EMBL" id="QWDC01000001">
    <property type="protein sequence ID" value="RFZ95597.1"/>
    <property type="molecule type" value="Genomic_DNA"/>
</dbReference>
<dbReference type="OrthoDB" id="186344at2"/>
<dbReference type="Proteomes" id="UP000264217">
    <property type="component" value="Unassembled WGS sequence"/>
</dbReference>
<dbReference type="SUPFAM" id="SSF53448">
    <property type="entry name" value="Nucleotide-diphospho-sugar transferases"/>
    <property type="match status" value="1"/>
</dbReference>
<evidence type="ECO:0000313" key="1">
    <source>
        <dbReference type="EMBL" id="RFZ95597.1"/>
    </source>
</evidence>
<proteinExistence type="predicted"/>